<proteinExistence type="predicted"/>
<name>A0ABQ0AE96_9GAMM</name>
<dbReference type="InterPro" id="IPR009003">
    <property type="entry name" value="Peptidase_S1_PA"/>
</dbReference>
<protein>
    <recommendedName>
        <fullName evidence="3">Peptidase S1 domain-containing protein</fullName>
    </recommendedName>
</protein>
<keyword evidence="2" id="KW-1185">Reference proteome</keyword>
<evidence type="ECO:0000313" key="1">
    <source>
        <dbReference type="EMBL" id="GAA6169976.1"/>
    </source>
</evidence>
<dbReference type="EMBL" id="BAABWN010000017">
    <property type="protein sequence ID" value="GAA6169976.1"/>
    <property type="molecule type" value="Genomic_DNA"/>
</dbReference>
<evidence type="ECO:0008006" key="3">
    <source>
        <dbReference type="Google" id="ProtNLM"/>
    </source>
</evidence>
<reference evidence="1 2" key="1">
    <citation type="submission" date="2024-04" db="EMBL/GenBank/DDBJ databases">
        <title>Draft genome sequence of Sessilibacter corallicola NBRC 116591.</title>
        <authorList>
            <person name="Miyakawa T."/>
            <person name="Kusuya Y."/>
            <person name="Miura T."/>
        </authorList>
    </citation>
    <scope>NUCLEOTIDE SEQUENCE [LARGE SCALE GENOMIC DNA]</scope>
    <source>
        <strain evidence="1 2">KU-00831-HH</strain>
    </source>
</reference>
<gene>
    <name evidence="1" type="ORF">NBRC116591_37880</name>
</gene>
<dbReference type="RefSeq" id="WP_353304343.1">
    <property type="nucleotide sequence ID" value="NZ_BAABWN010000017.1"/>
</dbReference>
<comment type="caution">
    <text evidence="1">The sequence shown here is derived from an EMBL/GenBank/DDBJ whole genome shotgun (WGS) entry which is preliminary data.</text>
</comment>
<sequence length="227" mass="24724">MYSSLKASIFPGNLLKRTGSLGAFVKDNLTNDAGAVYSAHIHLDLPSENPTTTLSTYSEITDTIFESILYKRHSLLNQIDAAFGVFQINNTPIELGLRSNNILRGVAEPNVGNTLFMQGIGSCGRLRKTKVVDLYKEVELSASIYGSMKSTGVLLGPTEPDTKNTIFCSPGDSGAIWYNESFEAVGMHVAGHRCDKTNNILPFMYPITKVLEALDVTMLTPQDVANL</sequence>
<dbReference type="Proteomes" id="UP001465153">
    <property type="component" value="Unassembled WGS sequence"/>
</dbReference>
<evidence type="ECO:0000313" key="2">
    <source>
        <dbReference type="Proteomes" id="UP001465153"/>
    </source>
</evidence>
<accession>A0ABQ0AE96</accession>
<dbReference type="SUPFAM" id="SSF50494">
    <property type="entry name" value="Trypsin-like serine proteases"/>
    <property type="match status" value="1"/>
</dbReference>
<organism evidence="1 2">
    <name type="scientific">Sessilibacter corallicola</name>
    <dbReference type="NCBI Taxonomy" id="2904075"/>
    <lineage>
        <taxon>Bacteria</taxon>
        <taxon>Pseudomonadati</taxon>
        <taxon>Pseudomonadota</taxon>
        <taxon>Gammaproteobacteria</taxon>
        <taxon>Cellvibrionales</taxon>
        <taxon>Cellvibrionaceae</taxon>
        <taxon>Sessilibacter</taxon>
    </lineage>
</organism>